<comment type="caution">
    <text evidence="7">The sequence shown here is derived from an EMBL/GenBank/DDBJ whole genome shotgun (WGS) entry which is preliminary data.</text>
</comment>
<evidence type="ECO:0000256" key="5">
    <source>
        <dbReference type="ARBA" id="ARBA00022777"/>
    </source>
</evidence>
<evidence type="ECO:0000256" key="2">
    <source>
        <dbReference type="ARBA" id="ARBA00012438"/>
    </source>
</evidence>
<dbReference type="PANTHER" id="PTHR43304:SF1">
    <property type="entry name" value="PAC DOMAIN-CONTAINING PROTEIN"/>
    <property type="match status" value="1"/>
</dbReference>
<evidence type="ECO:0000256" key="4">
    <source>
        <dbReference type="ARBA" id="ARBA00022679"/>
    </source>
</evidence>
<evidence type="ECO:0000256" key="1">
    <source>
        <dbReference type="ARBA" id="ARBA00000085"/>
    </source>
</evidence>
<evidence type="ECO:0000259" key="6">
    <source>
        <dbReference type="PROSITE" id="PS50113"/>
    </source>
</evidence>
<keyword evidence="5" id="KW-0418">Kinase</keyword>
<dbReference type="InterPro" id="IPR052162">
    <property type="entry name" value="Sensor_kinase/Photoreceptor"/>
</dbReference>
<dbReference type="InterPro" id="IPR000014">
    <property type="entry name" value="PAS"/>
</dbReference>
<dbReference type="AlphaFoldDB" id="X1GAH4"/>
<feature type="domain" description="PAC" evidence="6">
    <location>
        <begin position="98"/>
        <end position="148"/>
    </location>
</feature>
<evidence type="ECO:0000256" key="3">
    <source>
        <dbReference type="ARBA" id="ARBA00022553"/>
    </source>
</evidence>
<dbReference type="Pfam" id="PF13426">
    <property type="entry name" value="PAS_9"/>
    <property type="match status" value="1"/>
</dbReference>
<dbReference type="InterPro" id="IPR035965">
    <property type="entry name" value="PAS-like_dom_sf"/>
</dbReference>
<dbReference type="GO" id="GO:0004673">
    <property type="term" value="F:protein histidine kinase activity"/>
    <property type="evidence" value="ECO:0007669"/>
    <property type="project" value="UniProtKB-EC"/>
</dbReference>
<dbReference type="InterPro" id="IPR000700">
    <property type="entry name" value="PAS-assoc_C"/>
</dbReference>
<evidence type="ECO:0000313" key="7">
    <source>
        <dbReference type="EMBL" id="GAH38574.1"/>
    </source>
</evidence>
<proteinExistence type="predicted"/>
<accession>X1GAH4</accession>
<comment type="catalytic activity">
    <reaction evidence="1">
        <text>ATP + protein L-histidine = ADP + protein N-phospho-L-histidine.</text>
        <dbReference type="EC" id="2.7.13.3"/>
    </reaction>
</comment>
<feature type="non-terminal residue" evidence="7">
    <location>
        <position position="184"/>
    </location>
</feature>
<dbReference type="PROSITE" id="PS50113">
    <property type="entry name" value="PAC"/>
    <property type="match status" value="1"/>
</dbReference>
<reference evidence="7" key="1">
    <citation type="journal article" date="2014" name="Front. Microbiol.">
        <title>High frequency of phylogenetically diverse reductive dehalogenase-homologous genes in deep subseafloor sedimentary metagenomes.</title>
        <authorList>
            <person name="Kawai M."/>
            <person name="Futagami T."/>
            <person name="Toyoda A."/>
            <person name="Takaki Y."/>
            <person name="Nishi S."/>
            <person name="Hori S."/>
            <person name="Arai W."/>
            <person name="Tsubouchi T."/>
            <person name="Morono Y."/>
            <person name="Uchiyama I."/>
            <person name="Ito T."/>
            <person name="Fujiyama A."/>
            <person name="Inagaki F."/>
            <person name="Takami H."/>
        </authorList>
    </citation>
    <scope>NUCLEOTIDE SEQUENCE</scope>
    <source>
        <strain evidence="7">Expedition CK06-06</strain>
    </source>
</reference>
<keyword evidence="4" id="KW-0808">Transferase</keyword>
<dbReference type="EC" id="2.7.13.3" evidence="2"/>
<dbReference type="NCBIfam" id="TIGR00229">
    <property type="entry name" value="sensory_box"/>
    <property type="match status" value="1"/>
</dbReference>
<dbReference type="Gene3D" id="3.30.450.20">
    <property type="entry name" value="PAS domain"/>
    <property type="match status" value="2"/>
</dbReference>
<sequence length="184" mass="21466">MKKQQDKKKTKTSDNRPPNTLLWKEEVFYQVFQSNPTPMAISRFEDAKYVDVNNAFLDFLEYKPEEVINHTSNELQLFIDIIQSDKFLSKLAKLNKVRDFEVRMTTSSGTSKNVLFSAETIKIKDEIYLLTIFNDITDQKKSEQELKLKSAYLEQLIEQSPEAIALCDNIGYVETVNKEFTKLF</sequence>
<protein>
    <recommendedName>
        <fullName evidence="2">histidine kinase</fullName>
        <ecNumber evidence="2">2.7.13.3</ecNumber>
    </recommendedName>
</protein>
<name>X1GAH4_9ZZZZ</name>
<dbReference type="SUPFAM" id="SSF55785">
    <property type="entry name" value="PYP-like sensor domain (PAS domain)"/>
    <property type="match status" value="2"/>
</dbReference>
<dbReference type="EMBL" id="BARU01006908">
    <property type="protein sequence ID" value="GAH38574.1"/>
    <property type="molecule type" value="Genomic_DNA"/>
</dbReference>
<keyword evidence="3" id="KW-0597">Phosphoprotein</keyword>
<dbReference type="Pfam" id="PF13188">
    <property type="entry name" value="PAS_8"/>
    <property type="match status" value="1"/>
</dbReference>
<dbReference type="PANTHER" id="PTHR43304">
    <property type="entry name" value="PHYTOCHROME-LIKE PROTEIN CPH1"/>
    <property type="match status" value="1"/>
</dbReference>
<gene>
    <name evidence="7" type="ORF">S03H2_13612</name>
</gene>
<organism evidence="7">
    <name type="scientific">marine sediment metagenome</name>
    <dbReference type="NCBI Taxonomy" id="412755"/>
    <lineage>
        <taxon>unclassified sequences</taxon>
        <taxon>metagenomes</taxon>
        <taxon>ecological metagenomes</taxon>
    </lineage>
</organism>
<dbReference type="CDD" id="cd00130">
    <property type="entry name" value="PAS"/>
    <property type="match status" value="1"/>
</dbReference>